<evidence type="ECO:0000313" key="13">
    <source>
        <dbReference type="RefSeq" id="XP_028285559.1"/>
    </source>
</evidence>
<feature type="domain" description="Ig-like" evidence="11">
    <location>
        <begin position="10"/>
        <end position="101"/>
    </location>
</feature>
<dbReference type="Pfam" id="PF07686">
    <property type="entry name" value="V-set"/>
    <property type="match status" value="2"/>
</dbReference>
<dbReference type="GO" id="GO:0009617">
    <property type="term" value="P:response to bacterium"/>
    <property type="evidence" value="ECO:0007669"/>
    <property type="project" value="TreeGrafter"/>
</dbReference>
<dbReference type="RefSeq" id="XP_028285559.1">
    <property type="nucleotide sequence ID" value="XM_028429758.1"/>
</dbReference>
<dbReference type="InterPro" id="IPR007110">
    <property type="entry name" value="Ig-like_dom"/>
</dbReference>
<evidence type="ECO:0000256" key="5">
    <source>
        <dbReference type="ARBA" id="ARBA00023136"/>
    </source>
</evidence>
<feature type="transmembrane region" description="Helical" evidence="9">
    <location>
        <begin position="243"/>
        <end position="265"/>
    </location>
</feature>
<name>A0A6P7K884_9TELE</name>
<dbReference type="SMART" id="SM00409">
    <property type="entry name" value="IG"/>
    <property type="match status" value="2"/>
</dbReference>
<comment type="subcellular location">
    <subcellularLocation>
        <location evidence="1">Cell membrane</location>
    </subcellularLocation>
</comment>
<accession>A0A6P7K884</accession>
<sequence>MLRFYVLLVPLLRASCALTYAGRGDNVTLPCFSTAKYLSWYKQVAGEQPQMISNYYKYNSIPNMFYNQFKDDQRFSVHAGEGFYHLIISNVQDSDSAMYFCGNTTIIGTTFYKGALLVLKESMCRLVLQQPASDSVQPGSSTTLNCTVVNGSREGEDYVYWFRKDSQSSHIGVMYIHTHSSSSSKCVTSSGSPAQSCMYSLSKRNVSLSDAGTYYCAVASCGEILFGRGTTLTVGGKLEGRFLLYYVVASLVVSVIMNIILAAMLCKMAKHLCSEGSHPQLSTSEYTSDTQNEEVTTVQYAALEFKKRQSASSRPRRTEEDTIYSGVRQSEQQ</sequence>
<evidence type="ECO:0000256" key="7">
    <source>
        <dbReference type="ARBA" id="ARBA00023180"/>
    </source>
</evidence>
<evidence type="ECO:0000256" key="6">
    <source>
        <dbReference type="ARBA" id="ARBA00023157"/>
    </source>
</evidence>
<feature type="signal peptide" evidence="10">
    <location>
        <begin position="1"/>
        <end position="17"/>
    </location>
</feature>
<evidence type="ECO:0000256" key="2">
    <source>
        <dbReference type="ARBA" id="ARBA00022475"/>
    </source>
</evidence>
<proteinExistence type="predicted"/>
<dbReference type="InterPro" id="IPR003599">
    <property type="entry name" value="Ig_sub"/>
</dbReference>
<keyword evidence="4" id="KW-0391">Immunity</keyword>
<evidence type="ECO:0000256" key="4">
    <source>
        <dbReference type="ARBA" id="ARBA00022859"/>
    </source>
</evidence>
<dbReference type="InterPro" id="IPR052051">
    <property type="entry name" value="TCR_complex_component"/>
</dbReference>
<dbReference type="Gene3D" id="2.60.40.10">
    <property type="entry name" value="Immunoglobulins"/>
    <property type="match status" value="2"/>
</dbReference>
<dbReference type="SUPFAM" id="SSF48726">
    <property type="entry name" value="Immunoglobulin"/>
    <property type="match status" value="2"/>
</dbReference>
<dbReference type="InterPro" id="IPR013783">
    <property type="entry name" value="Ig-like_fold"/>
</dbReference>
<keyword evidence="7" id="KW-0325">Glycoprotein</keyword>
<dbReference type="GO" id="GO:0002376">
    <property type="term" value="P:immune system process"/>
    <property type="evidence" value="ECO:0007669"/>
    <property type="project" value="UniProtKB-KW"/>
</dbReference>
<keyword evidence="9" id="KW-1133">Transmembrane helix</keyword>
<dbReference type="GeneID" id="114451184"/>
<evidence type="ECO:0000256" key="9">
    <source>
        <dbReference type="SAM" id="Phobius"/>
    </source>
</evidence>
<evidence type="ECO:0000256" key="8">
    <source>
        <dbReference type="SAM" id="MobiDB-lite"/>
    </source>
</evidence>
<dbReference type="InParanoid" id="A0A6P7K884"/>
<keyword evidence="9" id="KW-0812">Transmembrane</keyword>
<dbReference type="PANTHER" id="PTHR19433">
    <property type="entry name" value="T-CELL RECEPTOR ALPHA CHAIN V REGION-RELATED"/>
    <property type="match status" value="1"/>
</dbReference>
<dbReference type="GO" id="GO:0005886">
    <property type="term" value="C:plasma membrane"/>
    <property type="evidence" value="ECO:0007669"/>
    <property type="project" value="UniProtKB-SubCell"/>
</dbReference>
<feature type="region of interest" description="Disordered" evidence="8">
    <location>
        <begin position="307"/>
        <end position="333"/>
    </location>
</feature>
<protein>
    <submittedName>
        <fullName evidence="13">Uncharacterized protein LOC114451184</fullName>
    </submittedName>
</protein>
<dbReference type="SMART" id="SM00406">
    <property type="entry name" value="IGv"/>
    <property type="match status" value="2"/>
</dbReference>
<evidence type="ECO:0000259" key="11">
    <source>
        <dbReference type="PROSITE" id="PS50835"/>
    </source>
</evidence>
<dbReference type="AlphaFoldDB" id="A0A6P7K884"/>
<evidence type="ECO:0000313" key="12">
    <source>
        <dbReference type="Proteomes" id="UP000515145"/>
    </source>
</evidence>
<keyword evidence="3 10" id="KW-0732">Signal</keyword>
<keyword evidence="12" id="KW-1185">Reference proteome</keyword>
<organism evidence="12 13">
    <name type="scientific">Parambassis ranga</name>
    <name type="common">Indian glassy fish</name>
    <dbReference type="NCBI Taxonomy" id="210632"/>
    <lineage>
        <taxon>Eukaryota</taxon>
        <taxon>Metazoa</taxon>
        <taxon>Chordata</taxon>
        <taxon>Craniata</taxon>
        <taxon>Vertebrata</taxon>
        <taxon>Euteleostomi</taxon>
        <taxon>Actinopterygii</taxon>
        <taxon>Neopterygii</taxon>
        <taxon>Teleostei</taxon>
        <taxon>Neoteleostei</taxon>
        <taxon>Acanthomorphata</taxon>
        <taxon>Ovalentaria</taxon>
        <taxon>Ambassidae</taxon>
        <taxon>Parambassis</taxon>
    </lineage>
</organism>
<dbReference type="Proteomes" id="UP000515145">
    <property type="component" value="Chromosome 18"/>
</dbReference>
<evidence type="ECO:0000256" key="1">
    <source>
        <dbReference type="ARBA" id="ARBA00004236"/>
    </source>
</evidence>
<dbReference type="InterPro" id="IPR013106">
    <property type="entry name" value="Ig_V-set"/>
</dbReference>
<dbReference type="PROSITE" id="PS50835">
    <property type="entry name" value="IG_LIKE"/>
    <property type="match status" value="2"/>
</dbReference>
<dbReference type="CDD" id="cd00099">
    <property type="entry name" value="IgV"/>
    <property type="match status" value="1"/>
</dbReference>
<dbReference type="OrthoDB" id="6370831at2759"/>
<dbReference type="PANTHER" id="PTHR19433:SF133">
    <property type="entry name" value="IMMUNE-TYPE RECEPTOR 5 PRECURSOR-RELATED"/>
    <property type="match status" value="1"/>
</dbReference>
<keyword evidence="2" id="KW-1003">Cell membrane</keyword>
<keyword evidence="5 9" id="KW-0472">Membrane</keyword>
<evidence type="ECO:0000256" key="3">
    <source>
        <dbReference type="ARBA" id="ARBA00022729"/>
    </source>
</evidence>
<gene>
    <name evidence="13" type="primary">LOC114451184</name>
</gene>
<keyword evidence="6" id="KW-1015">Disulfide bond</keyword>
<reference evidence="13" key="1">
    <citation type="submission" date="2025-08" db="UniProtKB">
        <authorList>
            <consortium name="RefSeq"/>
        </authorList>
    </citation>
    <scope>IDENTIFICATION</scope>
</reference>
<feature type="domain" description="Ig-like" evidence="11">
    <location>
        <begin position="125"/>
        <end position="233"/>
    </location>
</feature>
<evidence type="ECO:0000256" key="10">
    <source>
        <dbReference type="SAM" id="SignalP"/>
    </source>
</evidence>
<feature type="chain" id="PRO_5027715875" evidence="10">
    <location>
        <begin position="18"/>
        <end position="333"/>
    </location>
</feature>
<dbReference type="InterPro" id="IPR036179">
    <property type="entry name" value="Ig-like_dom_sf"/>
</dbReference>